<evidence type="ECO:0000313" key="6">
    <source>
        <dbReference type="Proteomes" id="UP000295063"/>
    </source>
</evidence>
<dbReference type="RefSeq" id="WP_132079089.1">
    <property type="nucleotide sequence ID" value="NZ_SLUI01000005.1"/>
</dbReference>
<comment type="caution">
    <text evidence="5">The sequence shown here is derived from an EMBL/GenBank/DDBJ whole genome shotgun (WGS) entry which is preliminary data.</text>
</comment>
<accession>A0A4V2Q8R5</accession>
<dbReference type="InterPro" id="IPR051010">
    <property type="entry name" value="BCAA_transport"/>
</dbReference>
<dbReference type="Pfam" id="PF13458">
    <property type="entry name" value="Peripla_BP_6"/>
    <property type="match status" value="1"/>
</dbReference>
<dbReference type="Gene3D" id="2.50.20.20">
    <property type="match status" value="1"/>
</dbReference>
<feature type="domain" description="Leucine-binding protein" evidence="4">
    <location>
        <begin position="302"/>
        <end position="639"/>
    </location>
</feature>
<dbReference type="AlphaFoldDB" id="A0A4V2Q8R5"/>
<proteinExistence type="inferred from homology"/>
<evidence type="ECO:0000256" key="2">
    <source>
        <dbReference type="ARBA" id="ARBA00022729"/>
    </source>
</evidence>
<dbReference type="Proteomes" id="UP000295063">
    <property type="component" value="Unassembled WGS sequence"/>
</dbReference>
<gene>
    <name evidence="5" type="ORF">EV210_105306</name>
</gene>
<keyword evidence="2 3" id="KW-0732">Signal</keyword>
<evidence type="ECO:0000256" key="1">
    <source>
        <dbReference type="ARBA" id="ARBA00010062"/>
    </source>
</evidence>
<evidence type="ECO:0000313" key="5">
    <source>
        <dbReference type="EMBL" id="TCL37865.1"/>
    </source>
</evidence>
<dbReference type="InterPro" id="IPR028081">
    <property type="entry name" value="Leu-bd"/>
</dbReference>
<feature type="chain" id="PRO_5038699716" evidence="3">
    <location>
        <begin position="26"/>
        <end position="654"/>
    </location>
</feature>
<dbReference type="CDD" id="cd06347">
    <property type="entry name" value="PBP1_ABC_LivK_ligand_binding-like"/>
    <property type="match status" value="1"/>
</dbReference>
<dbReference type="PANTHER" id="PTHR30483">
    <property type="entry name" value="LEUCINE-SPECIFIC-BINDING PROTEIN"/>
    <property type="match status" value="1"/>
</dbReference>
<dbReference type="OrthoDB" id="9783240at2"/>
<dbReference type="InterPro" id="IPR046720">
    <property type="entry name" value="DUF6612"/>
</dbReference>
<dbReference type="EMBL" id="SLUI01000005">
    <property type="protein sequence ID" value="TCL37865.1"/>
    <property type="molecule type" value="Genomic_DNA"/>
</dbReference>
<dbReference type="SUPFAM" id="SSF53822">
    <property type="entry name" value="Periplasmic binding protein-like I"/>
    <property type="match status" value="1"/>
</dbReference>
<name>A0A4V2Q8R5_9FIRM</name>
<protein>
    <submittedName>
        <fullName evidence="5">ABC-type branched-subunit amino acid transport system substrate-binding protein</fullName>
    </submittedName>
</protein>
<dbReference type="InterPro" id="IPR028082">
    <property type="entry name" value="Peripla_BP_I"/>
</dbReference>
<evidence type="ECO:0000256" key="3">
    <source>
        <dbReference type="SAM" id="SignalP"/>
    </source>
</evidence>
<dbReference type="Pfam" id="PF20316">
    <property type="entry name" value="DUF6612"/>
    <property type="match status" value="1"/>
</dbReference>
<dbReference type="Gene3D" id="3.40.50.2300">
    <property type="match status" value="2"/>
</dbReference>
<keyword evidence="6" id="KW-1185">Reference proteome</keyword>
<evidence type="ECO:0000259" key="4">
    <source>
        <dbReference type="Pfam" id="PF13458"/>
    </source>
</evidence>
<organism evidence="5 6">
    <name type="scientific">Anaerospora hongkongensis</name>
    <dbReference type="NCBI Taxonomy" id="244830"/>
    <lineage>
        <taxon>Bacteria</taxon>
        <taxon>Bacillati</taxon>
        <taxon>Bacillota</taxon>
        <taxon>Negativicutes</taxon>
        <taxon>Selenomonadales</taxon>
        <taxon>Sporomusaceae</taxon>
        <taxon>Anaerospora</taxon>
    </lineage>
</organism>
<feature type="signal peptide" evidence="3">
    <location>
        <begin position="1"/>
        <end position="25"/>
    </location>
</feature>
<comment type="similarity">
    <text evidence="1">Belongs to the leucine-binding protein family.</text>
</comment>
<dbReference type="PANTHER" id="PTHR30483:SF6">
    <property type="entry name" value="PERIPLASMIC BINDING PROTEIN OF ABC TRANSPORTER FOR NATURAL AMINO ACIDS"/>
    <property type="match status" value="1"/>
</dbReference>
<reference evidence="5 6" key="1">
    <citation type="submission" date="2019-03" db="EMBL/GenBank/DDBJ databases">
        <title>Genomic Encyclopedia of Type Strains, Phase IV (KMG-IV): sequencing the most valuable type-strain genomes for metagenomic binning, comparative biology and taxonomic classification.</title>
        <authorList>
            <person name="Goeker M."/>
        </authorList>
    </citation>
    <scope>NUCLEOTIDE SEQUENCE [LARGE SCALE GENOMIC DNA]</scope>
    <source>
        <strain evidence="5 6">DSM 15969</strain>
    </source>
</reference>
<sequence>MNRLKYLPVVLLICFAMLAGSVCSAGRSAAAASKDPKQIVITAFEKLNTVKNYHMTMENQYLLTYQGETLSLSVKSECDAQADPLLVQNNMTFTMDSKWEQKEQKTTQYIEADQGKIMVYSFVNDHWTKQVLTEFNPLAAYDDYFKAIKHVSLVKETPEASDFAVVINSGFLSKEMERMMSALGLQKMELPEGAFFQDIGELTYTVTIDRKTATITQVQMDLSGVLRNFGKSIMESLNLPSEKKTIISQLLSTVQASAVISFSQMNQIEGLQVPAEIKSSAIMLPSLTVPGSLVEAKDPNAIKVGANLELTGGFSPYAKQSLAGMQLAVKEANAAGGILGRKIELVTVDNGSNAGRTANVMTDFISGNKVAAVLGPLTDTNMRTAAAMAEDYQLPIISSAVINPAIAVDNGKPKRYVFRSAFTDPYQGKMMSKFAVDRLGAKTAAMVVDKSSDYSKYIAALFKMTFADSGGKIIAEEGYLQKERDFSSLLARIQQADADVIFIPGFVEEVGPLIRQARESGITTPILGTDAWDSAGLVENAGVEALTNTYFSNHYSPQLQSAVNQHFVAAYKSEYNTEPDIFSALGYEAATILIAAIKEAGSAEPEQIRAALENIRLEGVTGPIYFNRYHNPIKSMVVIAMLNGEQTLLARIDP</sequence>